<dbReference type="AlphaFoldDB" id="A0A1C3XMI1"/>
<dbReference type="Proteomes" id="UP000183174">
    <property type="component" value="Unassembled WGS sequence"/>
</dbReference>
<sequence length="71" mass="8325">MSEWKPIETAPKQGRILGYSKADGQHVWWWVRHIVPGGADRGSWENVSYEWYELDQPTHWMPLPKAPNHEG</sequence>
<evidence type="ECO:0000313" key="3">
    <source>
        <dbReference type="Proteomes" id="UP000183174"/>
    </source>
</evidence>
<evidence type="ECO:0000313" key="2">
    <source>
        <dbReference type="EMBL" id="SCB53460.1"/>
    </source>
</evidence>
<feature type="domain" description="DUF551" evidence="1">
    <location>
        <begin position="38"/>
        <end position="68"/>
    </location>
</feature>
<protein>
    <recommendedName>
        <fullName evidence="1">DUF551 domain-containing protein</fullName>
    </recommendedName>
</protein>
<name>A0A1C3XMI1_9BRAD</name>
<dbReference type="InterPro" id="IPR007539">
    <property type="entry name" value="DUF551"/>
</dbReference>
<accession>A0A1C3XMI1</accession>
<dbReference type="EMBL" id="FMAE01000065">
    <property type="protein sequence ID" value="SCB53460.1"/>
    <property type="molecule type" value="Genomic_DNA"/>
</dbReference>
<organism evidence="2 3">
    <name type="scientific">Bradyrhizobium yuanmingense</name>
    <dbReference type="NCBI Taxonomy" id="108015"/>
    <lineage>
        <taxon>Bacteria</taxon>
        <taxon>Pseudomonadati</taxon>
        <taxon>Pseudomonadota</taxon>
        <taxon>Alphaproteobacteria</taxon>
        <taxon>Hyphomicrobiales</taxon>
        <taxon>Nitrobacteraceae</taxon>
        <taxon>Bradyrhizobium</taxon>
    </lineage>
</organism>
<evidence type="ECO:0000259" key="1">
    <source>
        <dbReference type="Pfam" id="PF04448"/>
    </source>
</evidence>
<proteinExistence type="predicted"/>
<gene>
    <name evidence="2" type="ORF">GA0061099_106511</name>
</gene>
<reference evidence="2 3" key="1">
    <citation type="submission" date="2016-08" db="EMBL/GenBank/DDBJ databases">
        <authorList>
            <person name="Seilhamer J.J."/>
        </authorList>
    </citation>
    <scope>NUCLEOTIDE SEQUENCE [LARGE SCALE GENOMIC DNA]</scope>
    <source>
        <strain evidence="2 3">CCBAU 10071</strain>
    </source>
</reference>
<dbReference type="Pfam" id="PF04448">
    <property type="entry name" value="DUF551"/>
    <property type="match status" value="1"/>
</dbReference>